<evidence type="ECO:0000313" key="4">
    <source>
        <dbReference type="EMBL" id="GHE29458.1"/>
    </source>
</evidence>
<dbReference type="InterPro" id="IPR012223">
    <property type="entry name" value="TEII"/>
</dbReference>
<comment type="caution">
    <text evidence="4">The sequence shown here is derived from an EMBL/GenBank/DDBJ whole genome shotgun (WGS) entry which is preliminary data.</text>
</comment>
<dbReference type="RefSeq" id="WP_189784298.1">
    <property type="nucleotide sequence ID" value="NZ_BNAT01000015.1"/>
</dbReference>
<dbReference type="AlphaFoldDB" id="A0A918YYS9"/>
<keyword evidence="2 4" id="KW-0378">Hydrolase</keyword>
<dbReference type="SUPFAM" id="SSF53474">
    <property type="entry name" value="alpha/beta-Hydrolases"/>
    <property type="match status" value="1"/>
</dbReference>
<proteinExistence type="inferred from homology"/>
<sequence>MAVHPGTRTEDLWLRRYAPAGAGGPPLVCVPHAGGSATQYFPLSQALAPAVDTLAVQLPGHQDRREEACVEDLARLADDLFAIVRGRLDLPVALFGHSMGALLAWEVAARLERTEGPGSVAHLFVSGRRAPSCQRGEDTHLLDDEGLKAKVRELGGTAPALLENEQMLELFLPVLRSDYKAVATHHPDPNLRLTCPVTVLTGDRDPHVSLLEARRWTDHTTGDFGLRVFPGGHFYLNDHVREIADVVLASLRGGELRPSA</sequence>
<evidence type="ECO:0000313" key="5">
    <source>
        <dbReference type="Proteomes" id="UP000603227"/>
    </source>
</evidence>
<reference evidence="4" key="1">
    <citation type="journal article" date="2014" name="Int. J. Syst. Evol. Microbiol.">
        <title>Complete genome sequence of Corynebacterium casei LMG S-19264T (=DSM 44701T), isolated from a smear-ripened cheese.</title>
        <authorList>
            <consortium name="US DOE Joint Genome Institute (JGI-PGF)"/>
            <person name="Walter F."/>
            <person name="Albersmeier A."/>
            <person name="Kalinowski J."/>
            <person name="Ruckert C."/>
        </authorList>
    </citation>
    <scope>NUCLEOTIDE SEQUENCE</scope>
    <source>
        <strain evidence="4">CGMCC 4.7403</strain>
    </source>
</reference>
<keyword evidence="5" id="KW-1185">Reference proteome</keyword>
<dbReference type="InterPro" id="IPR029058">
    <property type="entry name" value="AB_hydrolase_fold"/>
</dbReference>
<dbReference type="EMBL" id="BNAT01000015">
    <property type="protein sequence ID" value="GHE29458.1"/>
    <property type="molecule type" value="Genomic_DNA"/>
</dbReference>
<evidence type="ECO:0000259" key="3">
    <source>
        <dbReference type="SMART" id="SM00824"/>
    </source>
</evidence>
<accession>A0A918YYS9</accession>
<dbReference type="GO" id="GO:0016787">
    <property type="term" value="F:hydrolase activity"/>
    <property type="evidence" value="ECO:0007669"/>
    <property type="project" value="UniProtKB-KW"/>
</dbReference>
<dbReference type="InterPro" id="IPR001031">
    <property type="entry name" value="Thioesterase"/>
</dbReference>
<dbReference type="PANTHER" id="PTHR11487">
    <property type="entry name" value="THIOESTERASE"/>
    <property type="match status" value="1"/>
</dbReference>
<organism evidence="4 5">
    <name type="scientific">Streptomyces capitiformicae</name>
    <dbReference type="NCBI Taxonomy" id="2014920"/>
    <lineage>
        <taxon>Bacteria</taxon>
        <taxon>Bacillati</taxon>
        <taxon>Actinomycetota</taxon>
        <taxon>Actinomycetes</taxon>
        <taxon>Kitasatosporales</taxon>
        <taxon>Streptomycetaceae</taxon>
        <taxon>Streptomyces</taxon>
    </lineage>
</organism>
<dbReference type="GO" id="GO:0008610">
    <property type="term" value="P:lipid biosynthetic process"/>
    <property type="evidence" value="ECO:0007669"/>
    <property type="project" value="TreeGrafter"/>
</dbReference>
<gene>
    <name evidence="4" type="primary">rifR</name>
    <name evidence="4" type="ORF">GCM10017771_45260</name>
</gene>
<dbReference type="InterPro" id="IPR020802">
    <property type="entry name" value="TesA-like"/>
</dbReference>
<name>A0A918YYS9_9ACTN</name>
<dbReference type="Pfam" id="PF00975">
    <property type="entry name" value="Thioesterase"/>
    <property type="match status" value="1"/>
</dbReference>
<dbReference type="PANTHER" id="PTHR11487:SF0">
    <property type="entry name" value="S-ACYL FATTY ACID SYNTHASE THIOESTERASE, MEDIUM CHAIN"/>
    <property type="match status" value="1"/>
</dbReference>
<evidence type="ECO:0000256" key="2">
    <source>
        <dbReference type="ARBA" id="ARBA00022801"/>
    </source>
</evidence>
<protein>
    <submittedName>
        <fullName evidence="4">Oleoyl-ACP hydrolase</fullName>
    </submittedName>
</protein>
<comment type="similarity">
    <text evidence="1">Belongs to the thioesterase family.</text>
</comment>
<evidence type="ECO:0000256" key="1">
    <source>
        <dbReference type="ARBA" id="ARBA00007169"/>
    </source>
</evidence>
<dbReference type="SMART" id="SM00824">
    <property type="entry name" value="PKS_TE"/>
    <property type="match status" value="1"/>
</dbReference>
<dbReference type="Gene3D" id="3.40.50.1820">
    <property type="entry name" value="alpha/beta hydrolase"/>
    <property type="match status" value="1"/>
</dbReference>
<reference evidence="4" key="2">
    <citation type="submission" date="2020-09" db="EMBL/GenBank/DDBJ databases">
        <authorList>
            <person name="Sun Q."/>
            <person name="Zhou Y."/>
        </authorList>
    </citation>
    <scope>NUCLEOTIDE SEQUENCE</scope>
    <source>
        <strain evidence="4">CGMCC 4.7403</strain>
    </source>
</reference>
<feature type="domain" description="Thioesterase TesA-like" evidence="3">
    <location>
        <begin position="28"/>
        <end position="251"/>
    </location>
</feature>
<dbReference type="Proteomes" id="UP000603227">
    <property type="component" value="Unassembled WGS sequence"/>
</dbReference>